<dbReference type="InterPro" id="IPR046616">
    <property type="entry name" value="DUF6729"/>
</dbReference>
<dbReference type="PANTHER" id="PTHR24401">
    <property type="entry name" value="SI:CH211-243P7.3-RELATED"/>
    <property type="match status" value="1"/>
</dbReference>
<reference evidence="3" key="1">
    <citation type="submission" date="2025-08" db="UniProtKB">
        <authorList>
            <consortium name="RefSeq"/>
        </authorList>
    </citation>
    <scope>IDENTIFICATION</scope>
    <source>
        <strain evidence="3">Wakin</strain>
        <tissue evidence="3">Muscle</tissue>
    </source>
</reference>
<dbReference type="RefSeq" id="XP_026122189.1">
    <property type="nucleotide sequence ID" value="XM_026266404.1"/>
</dbReference>
<evidence type="ECO:0000313" key="2">
    <source>
        <dbReference type="Proteomes" id="UP000515129"/>
    </source>
</evidence>
<evidence type="ECO:0000259" key="1">
    <source>
        <dbReference type="Pfam" id="PF20499"/>
    </source>
</evidence>
<dbReference type="AlphaFoldDB" id="A0A6P6PN36"/>
<keyword evidence="2" id="KW-1185">Reference proteome</keyword>
<gene>
    <name evidence="3" type="primary">LOC113105367</name>
</gene>
<feature type="domain" description="DUF6729" evidence="1">
    <location>
        <begin position="127"/>
        <end position="222"/>
    </location>
</feature>
<organism evidence="2 3">
    <name type="scientific">Carassius auratus</name>
    <name type="common">Goldfish</name>
    <dbReference type="NCBI Taxonomy" id="7957"/>
    <lineage>
        <taxon>Eukaryota</taxon>
        <taxon>Metazoa</taxon>
        <taxon>Chordata</taxon>
        <taxon>Craniata</taxon>
        <taxon>Vertebrata</taxon>
        <taxon>Euteleostomi</taxon>
        <taxon>Actinopterygii</taxon>
        <taxon>Neopterygii</taxon>
        <taxon>Teleostei</taxon>
        <taxon>Ostariophysi</taxon>
        <taxon>Cypriniformes</taxon>
        <taxon>Cyprinidae</taxon>
        <taxon>Cyprininae</taxon>
        <taxon>Carassius</taxon>
    </lineage>
</organism>
<sequence length="241" mass="27130">MVAVFMTLCWWKLLPPLKDEQLGVEKSLQKKTPIKILHRSQPQTVSPYAAHASVPASAPQPCLGTATSAADTAHPEVTLEGWHNMWESGPNGLTRADITWLKEDAERGLFPRAMSYKDKHGSTRWRKVLKDNRKWFHPPEFPGVMEGKVPSEDSFFQSSVFSGVIVRRYSLRCPRSYCPACSSQKAFLYRCGYSKTVRQICHMSGWYSMLTEVLACNACRKVAKESLSSSVQLIELCSLLS</sequence>
<protein>
    <submittedName>
        <fullName evidence="3">Uncharacterized protein LOC113105367</fullName>
    </submittedName>
</protein>
<dbReference type="OrthoDB" id="8960663at2759"/>
<dbReference type="GeneID" id="113105367"/>
<dbReference type="Pfam" id="PF20499">
    <property type="entry name" value="DUF6729"/>
    <property type="match status" value="1"/>
</dbReference>
<name>A0A6P6PN36_CARAU</name>
<proteinExistence type="predicted"/>
<dbReference type="KEGG" id="caua:113105367"/>
<accession>A0A6P6PN36</accession>
<dbReference type="Proteomes" id="UP000515129">
    <property type="component" value="Chromosome 7"/>
</dbReference>
<dbReference type="PANTHER" id="PTHR24401:SF29">
    <property type="entry name" value="SI:CH211-243P7.3-RELATED"/>
    <property type="match status" value="1"/>
</dbReference>
<evidence type="ECO:0000313" key="3">
    <source>
        <dbReference type="RefSeq" id="XP_026122189.1"/>
    </source>
</evidence>